<dbReference type="InterPro" id="IPR036196">
    <property type="entry name" value="Ptyr_pPase_sf"/>
</dbReference>
<dbReference type="SMART" id="SM00226">
    <property type="entry name" value="LMWPc"/>
    <property type="match status" value="1"/>
</dbReference>
<gene>
    <name evidence="3" type="ORF">BI198_03770</name>
</gene>
<dbReference type="PANTHER" id="PTHR43428:SF1">
    <property type="entry name" value="ARSENATE REDUCTASE"/>
    <property type="match status" value="1"/>
</dbReference>
<evidence type="ECO:0000313" key="4">
    <source>
        <dbReference type="Proteomes" id="UP000242258"/>
    </source>
</evidence>
<name>A0A1E7Q3P7_9GAMM</name>
<dbReference type="OrthoDB" id="9793058at2"/>
<dbReference type="RefSeq" id="WP_070048343.1">
    <property type="nucleotide sequence ID" value="NZ_CBCSDO010000001.1"/>
</dbReference>
<accession>A0A1E7Q3P7</accession>
<reference evidence="4" key="1">
    <citation type="submission" date="2016-09" db="EMBL/GenBank/DDBJ databases">
        <authorList>
            <person name="Wan X."/>
            <person name="Hou S."/>
        </authorList>
    </citation>
    <scope>NUCLEOTIDE SEQUENCE [LARGE SCALE GENOMIC DNA]</scope>
    <source>
        <strain evidence="4">KH87</strain>
    </source>
</reference>
<dbReference type="AlphaFoldDB" id="A0A1E7Q3P7"/>
<organism evidence="3 4">
    <name type="scientific">Rheinheimera salexigens</name>
    <dbReference type="NCBI Taxonomy" id="1628148"/>
    <lineage>
        <taxon>Bacteria</taxon>
        <taxon>Pseudomonadati</taxon>
        <taxon>Pseudomonadota</taxon>
        <taxon>Gammaproteobacteria</taxon>
        <taxon>Chromatiales</taxon>
        <taxon>Chromatiaceae</taxon>
        <taxon>Rheinheimera</taxon>
    </lineage>
</organism>
<comment type="caution">
    <text evidence="3">The sequence shown here is derived from an EMBL/GenBank/DDBJ whole genome shotgun (WGS) entry which is preliminary data.</text>
</comment>
<dbReference type="GO" id="GO:0046685">
    <property type="term" value="P:response to arsenic-containing substance"/>
    <property type="evidence" value="ECO:0007669"/>
    <property type="project" value="UniProtKB-KW"/>
</dbReference>
<proteinExistence type="predicted"/>
<dbReference type="SUPFAM" id="SSF52788">
    <property type="entry name" value="Phosphotyrosine protein phosphatases I"/>
    <property type="match status" value="1"/>
</dbReference>
<protein>
    <submittedName>
        <fullName evidence="3">Arsenate reductase</fullName>
    </submittedName>
</protein>
<dbReference type="PANTHER" id="PTHR43428">
    <property type="entry name" value="ARSENATE REDUCTASE"/>
    <property type="match status" value="1"/>
</dbReference>
<dbReference type="Pfam" id="PF01451">
    <property type="entry name" value="LMWPc"/>
    <property type="match status" value="1"/>
</dbReference>
<evidence type="ECO:0000256" key="1">
    <source>
        <dbReference type="ARBA" id="ARBA00022849"/>
    </source>
</evidence>
<keyword evidence="4" id="KW-1185">Reference proteome</keyword>
<feature type="domain" description="Phosphotyrosine protein phosphatase I" evidence="2">
    <location>
        <begin position="1"/>
        <end position="136"/>
    </location>
</feature>
<dbReference type="CDD" id="cd16345">
    <property type="entry name" value="LMWP_ArsC"/>
    <property type="match status" value="1"/>
</dbReference>
<evidence type="ECO:0000313" key="3">
    <source>
        <dbReference type="EMBL" id="OEY68777.1"/>
    </source>
</evidence>
<keyword evidence="1" id="KW-0059">Arsenical resistance</keyword>
<sequence>MKILYICTHNRCRSILSEAITNHLAADVITAKSAGSQPTGVVHPLAITHLEQAGIACANLQSQSWHQLEDFAPDIVITVCDSAAAESCPVWFGSAIKVHWGLSDPSKLEGSEQQIAAAFRDCIADITTRVHQLKKLADMQLDTATLKLKLAELIRQKSL</sequence>
<dbReference type="Proteomes" id="UP000242258">
    <property type="component" value="Unassembled WGS sequence"/>
</dbReference>
<evidence type="ECO:0000259" key="2">
    <source>
        <dbReference type="SMART" id="SM00226"/>
    </source>
</evidence>
<dbReference type="EMBL" id="MKEK01000001">
    <property type="protein sequence ID" value="OEY68777.1"/>
    <property type="molecule type" value="Genomic_DNA"/>
</dbReference>
<dbReference type="Gene3D" id="3.40.50.2300">
    <property type="match status" value="1"/>
</dbReference>
<dbReference type="InterPro" id="IPR023485">
    <property type="entry name" value="Ptyr_pPase"/>
</dbReference>
<dbReference type="STRING" id="1628148.BI198_03770"/>